<dbReference type="Pfam" id="PF01370">
    <property type="entry name" value="Epimerase"/>
    <property type="match status" value="1"/>
</dbReference>
<dbReference type="InterPro" id="IPR001509">
    <property type="entry name" value="Epimerase_deHydtase"/>
</dbReference>
<proteinExistence type="predicted"/>
<reference evidence="2 3" key="1">
    <citation type="submission" date="2018-03" db="EMBL/GenBank/DDBJ databases">
        <title>Aquarubrobacter algicola gen. nov., sp. nov., a novel actinobacterium isolated from shallow eutrophic lake during the end of cyanobacterial harmful algal blooms.</title>
        <authorList>
            <person name="Chun S.J."/>
        </authorList>
    </citation>
    <scope>NUCLEOTIDE SEQUENCE [LARGE SCALE GENOMIC DNA]</scope>
    <source>
        <strain evidence="2 3">Seoho-28</strain>
    </source>
</reference>
<dbReference type="InterPro" id="IPR050177">
    <property type="entry name" value="Lipid_A_modif_metabolic_enz"/>
</dbReference>
<dbReference type="PANTHER" id="PTHR43245">
    <property type="entry name" value="BIFUNCTIONAL POLYMYXIN RESISTANCE PROTEIN ARNA"/>
    <property type="match status" value="1"/>
</dbReference>
<name>A0A2T4UH06_9ACTN</name>
<keyword evidence="3" id="KW-1185">Reference proteome</keyword>
<protein>
    <submittedName>
        <fullName evidence="2">Epimerase</fullName>
    </submittedName>
</protein>
<sequence length="325" mass="35364">MVETVLVTGGAGYIGAPLCEELLAQGKAVRALDSLLHGQADIAADLRAKGVTLVEGDLRDQAARAEALQGADAVVHLGAIVGDPACALDPELSEDVNVRASHDLIDEAAAAGVQRWIMASTCSNYGRMADPTVPITEEGELAPVSLYARQKVGVEQRLMTEDFGQMIPTCLRFATVYGVAPRMRFDLTVNEFTRDLWADRELEVFGEQFWRPYVHVKDAGRGVVAALTADPAIAGKQVFNVGRSGENYRKLDLVHEIGRQTDRGTVSYVKRDEDPRDYKVSFDKIREVLGFETLMTVPDGIGEILRGLDEGVFGDPFAGKFKNIP</sequence>
<comment type="caution">
    <text evidence="2">The sequence shown here is derived from an EMBL/GenBank/DDBJ whole genome shotgun (WGS) entry which is preliminary data.</text>
</comment>
<dbReference type="OrthoDB" id="9779041at2"/>
<dbReference type="Gene3D" id="3.40.50.720">
    <property type="entry name" value="NAD(P)-binding Rossmann-like Domain"/>
    <property type="match status" value="1"/>
</dbReference>
<feature type="domain" description="NAD-dependent epimerase/dehydratase" evidence="1">
    <location>
        <begin position="5"/>
        <end position="242"/>
    </location>
</feature>
<dbReference type="AlphaFoldDB" id="A0A2T4UH06"/>
<dbReference type="SUPFAM" id="SSF51735">
    <property type="entry name" value="NAD(P)-binding Rossmann-fold domains"/>
    <property type="match status" value="1"/>
</dbReference>
<accession>A0A2T4UH06</accession>
<dbReference type="PANTHER" id="PTHR43245:SF23">
    <property type="entry name" value="NAD(P)-BINDING DOMAIN-CONTAINING PROTEIN"/>
    <property type="match status" value="1"/>
</dbReference>
<gene>
    <name evidence="2" type="ORF">C7Y72_01800</name>
</gene>
<dbReference type="EMBL" id="PYYB01000001">
    <property type="protein sequence ID" value="PTL58475.1"/>
    <property type="molecule type" value="Genomic_DNA"/>
</dbReference>
<evidence type="ECO:0000313" key="2">
    <source>
        <dbReference type="EMBL" id="PTL58475.1"/>
    </source>
</evidence>
<evidence type="ECO:0000259" key="1">
    <source>
        <dbReference type="Pfam" id="PF01370"/>
    </source>
</evidence>
<evidence type="ECO:0000313" key="3">
    <source>
        <dbReference type="Proteomes" id="UP000240739"/>
    </source>
</evidence>
<dbReference type="InterPro" id="IPR036291">
    <property type="entry name" value="NAD(P)-bd_dom_sf"/>
</dbReference>
<organism evidence="2 3">
    <name type="scientific">Paraconexibacter algicola</name>
    <dbReference type="NCBI Taxonomy" id="2133960"/>
    <lineage>
        <taxon>Bacteria</taxon>
        <taxon>Bacillati</taxon>
        <taxon>Actinomycetota</taxon>
        <taxon>Thermoleophilia</taxon>
        <taxon>Solirubrobacterales</taxon>
        <taxon>Paraconexibacteraceae</taxon>
        <taxon>Paraconexibacter</taxon>
    </lineage>
</organism>
<dbReference type="Proteomes" id="UP000240739">
    <property type="component" value="Unassembled WGS sequence"/>
</dbReference>